<sequence>MTATPPLDLPHLQTWIGRTETLADTLTAAPLHALTATLDRTDPPVGPHDSLPPAWHWLYFLPAHRQSEIGPDGHAQRGGFLPPVPLPRRMWAGSRLQFLAPMRVGQALQRVSRITDVQAKDGRTGPLVFVKVRHEVSADGVLAVVDAHDIVYRGLPAPGEAPPAPVAAPGGALDGAAGAETWQRTVVPDDVALFRYSALTFNGHRIHYDRRYVTQVEGYPGLIVHGPLIATLLLDLLRRERPQARVTGFQFKAVSPVFDVAPFTLHGRPLADGRVSLWACTPGGHLAMQAEATLAP</sequence>
<dbReference type="GO" id="GO:0019171">
    <property type="term" value="F:(3R)-hydroxyacyl-[acyl-carrier-protein] dehydratase activity"/>
    <property type="evidence" value="ECO:0007669"/>
    <property type="project" value="TreeGrafter"/>
</dbReference>
<dbReference type="Proteomes" id="UP000484255">
    <property type="component" value="Unassembled WGS sequence"/>
</dbReference>
<gene>
    <name evidence="2" type="ORF">G3A44_12660</name>
</gene>
<accession>A0A7C9TJI1</accession>
<dbReference type="InterPro" id="IPR052741">
    <property type="entry name" value="Mitochondrial_HTD2"/>
</dbReference>
<dbReference type="Gene3D" id="3.10.129.10">
    <property type="entry name" value="Hotdog Thioesterase"/>
    <property type="match status" value="2"/>
</dbReference>
<keyword evidence="3" id="KW-1185">Reference proteome</keyword>
<evidence type="ECO:0000313" key="3">
    <source>
        <dbReference type="Proteomes" id="UP000484255"/>
    </source>
</evidence>
<dbReference type="AlphaFoldDB" id="A0A7C9TJI1"/>
<dbReference type="InterPro" id="IPR039569">
    <property type="entry name" value="FAS1-like_DH_region"/>
</dbReference>
<dbReference type="InterPro" id="IPR029069">
    <property type="entry name" value="HotDog_dom_sf"/>
</dbReference>
<proteinExistence type="predicted"/>
<dbReference type="EMBL" id="JAAGOH010000014">
    <property type="protein sequence ID" value="NDY92040.1"/>
    <property type="molecule type" value="Genomic_DNA"/>
</dbReference>
<dbReference type="RefSeq" id="WP_163457892.1">
    <property type="nucleotide sequence ID" value="NZ_JAAGOH010000014.1"/>
</dbReference>
<comment type="caution">
    <text evidence="2">The sequence shown here is derived from an EMBL/GenBank/DDBJ whole genome shotgun (WGS) entry which is preliminary data.</text>
</comment>
<dbReference type="PANTHER" id="PTHR28152:SF1">
    <property type="entry name" value="HYDROXYACYL-THIOESTER DEHYDRATASE TYPE 2, MITOCHONDRIAL"/>
    <property type="match status" value="1"/>
</dbReference>
<dbReference type="PANTHER" id="PTHR28152">
    <property type="entry name" value="HYDROXYACYL-THIOESTER DEHYDRATASE TYPE 2, MITOCHONDRIAL"/>
    <property type="match status" value="1"/>
</dbReference>
<organism evidence="2 3">
    <name type="scientific">Ideonella livida</name>
    <dbReference type="NCBI Taxonomy" id="2707176"/>
    <lineage>
        <taxon>Bacteria</taxon>
        <taxon>Pseudomonadati</taxon>
        <taxon>Pseudomonadota</taxon>
        <taxon>Betaproteobacteria</taxon>
        <taxon>Burkholderiales</taxon>
        <taxon>Sphaerotilaceae</taxon>
        <taxon>Ideonella</taxon>
    </lineage>
</organism>
<feature type="domain" description="FAS1-like dehydratase" evidence="1">
    <location>
        <begin position="81"/>
        <end position="142"/>
    </location>
</feature>
<reference evidence="2 3" key="1">
    <citation type="submission" date="2020-02" db="EMBL/GenBank/DDBJ databases">
        <title>Ideonella bacterium strain TBM-1.</title>
        <authorList>
            <person name="Chen W.-M."/>
        </authorList>
    </citation>
    <scope>NUCLEOTIDE SEQUENCE [LARGE SCALE GENOMIC DNA]</scope>
    <source>
        <strain evidence="2 3">TBM-1</strain>
    </source>
</reference>
<evidence type="ECO:0000313" key="2">
    <source>
        <dbReference type="EMBL" id="NDY92040.1"/>
    </source>
</evidence>
<name>A0A7C9TJI1_9BURK</name>
<dbReference type="SUPFAM" id="SSF54637">
    <property type="entry name" value="Thioesterase/thiol ester dehydrase-isomerase"/>
    <property type="match status" value="2"/>
</dbReference>
<evidence type="ECO:0000259" key="1">
    <source>
        <dbReference type="Pfam" id="PF13452"/>
    </source>
</evidence>
<dbReference type="Pfam" id="PF13452">
    <property type="entry name" value="FAS1_DH_region"/>
    <property type="match status" value="1"/>
</dbReference>
<protein>
    <submittedName>
        <fullName evidence="2">Acyl-CoA dehydrogenase</fullName>
    </submittedName>
</protein>